<dbReference type="InterPro" id="IPR043504">
    <property type="entry name" value="Peptidase_S1_PA_chymotrypsin"/>
</dbReference>
<dbReference type="STRING" id="1841860.GCA_900157375_04954"/>
<dbReference type="InterPro" id="IPR018114">
    <property type="entry name" value="TRYPSIN_HIS"/>
</dbReference>
<proteinExistence type="predicted"/>
<organism evidence="2 3">
    <name type="scientific">Mycobacterium rhizamassiliense</name>
    <dbReference type="NCBI Taxonomy" id="1841860"/>
    <lineage>
        <taxon>Bacteria</taxon>
        <taxon>Bacillati</taxon>
        <taxon>Actinomycetota</taxon>
        <taxon>Actinomycetes</taxon>
        <taxon>Mycobacteriales</taxon>
        <taxon>Mycobacteriaceae</taxon>
        <taxon>Mycobacterium</taxon>
    </lineage>
</organism>
<dbReference type="CDD" id="cd21112">
    <property type="entry name" value="alphaLP-like"/>
    <property type="match status" value="1"/>
</dbReference>
<dbReference type="OrthoDB" id="8781117at2"/>
<feature type="transmembrane region" description="Helical" evidence="1">
    <location>
        <begin position="22"/>
        <end position="40"/>
    </location>
</feature>
<dbReference type="PROSITE" id="PS00135">
    <property type="entry name" value="TRYPSIN_SER"/>
    <property type="match status" value="1"/>
</dbReference>
<evidence type="ECO:0000313" key="3">
    <source>
        <dbReference type="Proteomes" id="UP000240988"/>
    </source>
</evidence>
<dbReference type="GO" id="GO:0006508">
    <property type="term" value="P:proteolysis"/>
    <property type="evidence" value="ECO:0007669"/>
    <property type="project" value="InterPro"/>
</dbReference>
<keyword evidence="1" id="KW-0812">Transmembrane</keyword>
<dbReference type="AlphaFoldDB" id="A0A2U3P059"/>
<sequence length="333" mass="34838">MVRVCALVLTGWTSAYPMARTIVLLIGAMASLAIAVLSMLRSRIKLYRPPVQGPVPGSVPQYAPRQLPRMRRAGITIAALLSSVAFLVAIWLPPRDAHPAQELTPQPAFAPIALPPARAIGPGVGIFVEYPDGSGGMGCTAGFLVHSSTGQAGFLTAGHCNRPHKASKVTMNLGDILPYARLGTFSRTVNEGDRTEQHDIGLIVLDGEDVPQTSAIAASLPVSGVTTDLWVGEQLCKYGMSTGQEECGQVLDITASKVVFTAAGRCGDSGGPVYAVQSDGTAAAVGIDIRGGNPLNPKAGCSAPAKFSVAELLQPWLQKWKLTVVTNQPPGPR</sequence>
<dbReference type="RefSeq" id="WP_077089697.1">
    <property type="nucleotide sequence ID" value="NZ_LT721901.1"/>
</dbReference>
<dbReference type="EMBL" id="FUFA01000005">
    <property type="protein sequence ID" value="SPM37108.1"/>
    <property type="molecule type" value="Genomic_DNA"/>
</dbReference>
<dbReference type="SUPFAM" id="SSF50494">
    <property type="entry name" value="Trypsin-like serine proteases"/>
    <property type="match status" value="1"/>
</dbReference>
<accession>A0A2U3P059</accession>
<protein>
    <submittedName>
        <fullName evidence="2">Endopeptidase</fullName>
    </submittedName>
</protein>
<reference evidence="2 3" key="1">
    <citation type="submission" date="2017-01" db="EMBL/GenBank/DDBJ databases">
        <authorList>
            <consortium name="Urmite Genomes"/>
        </authorList>
    </citation>
    <scope>NUCLEOTIDE SEQUENCE [LARGE SCALE GENOMIC DNA]</scope>
    <source>
        <strain evidence="2 3">AB57</strain>
    </source>
</reference>
<dbReference type="InterPro" id="IPR009003">
    <property type="entry name" value="Peptidase_S1_PA"/>
</dbReference>
<keyword evidence="1" id="KW-1133">Transmembrane helix</keyword>
<dbReference type="Proteomes" id="UP000240988">
    <property type="component" value="Unassembled WGS sequence"/>
</dbReference>
<dbReference type="GO" id="GO:0004252">
    <property type="term" value="F:serine-type endopeptidase activity"/>
    <property type="evidence" value="ECO:0007669"/>
    <property type="project" value="InterPro"/>
</dbReference>
<dbReference type="Gene3D" id="2.40.10.10">
    <property type="entry name" value="Trypsin-like serine proteases"/>
    <property type="match status" value="2"/>
</dbReference>
<keyword evidence="1" id="KW-0472">Membrane</keyword>
<evidence type="ECO:0000256" key="1">
    <source>
        <dbReference type="SAM" id="Phobius"/>
    </source>
</evidence>
<dbReference type="PROSITE" id="PS00134">
    <property type="entry name" value="TRYPSIN_HIS"/>
    <property type="match status" value="1"/>
</dbReference>
<feature type="transmembrane region" description="Helical" evidence="1">
    <location>
        <begin position="73"/>
        <end position="92"/>
    </location>
</feature>
<evidence type="ECO:0000313" key="2">
    <source>
        <dbReference type="EMBL" id="SPM37108.1"/>
    </source>
</evidence>
<name>A0A2U3P059_9MYCO</name>
<dbReference type="InterPro" id="IPR033116">
    <property type="entry name" value="TRYPSIN_SER"/>
</dbReference>
<keyword evidence="3" id="KW-1185">Reference proteome</keyword>
<gene>
    <name evidence="2" type="ORF">MRAB57_4951</name>
</gene>